<feature type="region of interest" description="Disordered" evidence="1">
    <location>
        <begin position="770"/>
        <end position="798"/>
    </location>
</feature>
<feature type="compositionally biased region" description="Polar residues" evidence="1">
    <location>
        <begin position="548"/>
        <end position="571"/>
    </location>
</feature>
<feature type="compositionally biased region" description="Basic and acidic residues" evidence="1">
    <location>
        <begin position="205"/>
        <end position="215"/>
    </location>
</feature>
<accession>A0A0D2GV14</accession>
<dbReference type="HOGENOM" id="CLU_005227_0_0_1"/>
<feature type="compositionally biased region" description="Basic and acidic residues" evidence="1">
    <location>
        <begin position="889"/>
        <end position="900"/>
    </location>
</feature>
<feature type="compositionally biased region" description="Low complexity" evidence="1">
    <location>
        <begin position="103"/>
        <end position="116"/>
    </location>
</feature>
<feature type="region of interest" description="Disordered" evidence="1">
    <location>
        <begin position="1"/>
        <end position="342"/>
    </location>
</feature>
<evidence type="ECO:0000256" key="1">
    <source>
        <dbReference type="SAM" id="MobiDB-lite"/>
    </source>
</evidence>
<dbReference type="InterPro" id="IPR013951">
    <property type="entry name" value="Rxt3"/>
</dbReference>
<gene>
    <name evidence="2" type="ORF">Z518_08052</name>
</gene>
<keyword evidence="3" id="KW-1185">Reference proteome</keyword>
<feature type="compositionally biased region" description="Low complexity" evidence="1">
    <location>
        <begin position="373"/>
        <end position="388"/>
    </location>
</feature>
<feature type="compositionally biased region" description="Polar residues" evidence="1">
    <location>
        <begin position="879"/>
        <end position="888"/>
    </location>
</feature>
<feature type="compositionally biased region" description="Pro residues" evidence="1">
    <location>
        <begin position="246"/>
        <end position="256"/>
    </location>
</feature>
<feature type="compositionally biased region" description="Polar residues" evidence="1">
    <location>
        <begin position="294"/>
        <end position="303"/>
    </location>
</feature>
<feature type="compositionally biased region" description="Pro residues" evidence="1">
    <location>
        <begin position="26"/>
        <end position="48"/>
    </location>
</feature>
<feature type="region of interest" description="Disordered" evidence="1">
    <location>
        <begin position="855"/>
        <end position="936"/>
    </location>
</feature>
<dbReference type="STRING" id="1442369.A0A0D2GV14"/>
<feature type="compositionally biased region" description="Pro residues" evidence="1">
    <location>
        <begin position="1"/>
        <end position="16"/>
    </location>
</feature>
<organism evidence="2 3">
    <name type="scientific">Rhinocladiella mackenziei CBS 650.93</name>
    <dbReference type="NCBI Taxonomy" id="1442369"/>
    <lineage>
        <taxon>Eukaryota</taxon>
        <taxon>Fungi</taxon>
        <taxon>Dikarya</taxon>
        <taxon>Ascomycota</taxon>
        <taxon>Pezizomycotina</taxon>
        <taxon>Eurotiomycetes</taxon>
        <taxon>Chaetothyriomycetidae</taxon>
        <taxon>Chaetothyriales</taxon>
        <taxon>Herpotrichiellaceae</taxon>
        <taxon>Rhinocladiella</taxon>
    </lineage>
</organism>
<proteinExistence type="predicted"/>
<feature type="compositionally biased region" description="Basic and acidic residues" evidence="1">
    <location>
        <begin position="505"/>
        <end position="522"/>
    </location>
</feature>
<feature type="compositionally biased region" description="Basic and acidic residues" evidence="1">
    <location>
        <begin position="90"/>
        <end position="100"/>
    </location>
</feature>
<protein>
    <submittedName>
        <fullName evidence="2">Rhinocladiella mackenziei CBS 650.93 unplaced genomic scaffold supercont1.6, whole genome shotgun sequence</fullName>
    </submittedName>
</protein>
<dbReference type="GeneID" id="25296123"/>
<dbReference type="OrthoDB" id="3596986at2759"/>
<evidence type="ECO:0000313" key="2">
    <source>
        <dbReference type="EMBL" id="KIX02113.1"/>
    </source>
</evidence>
<dbReference type="AlphaFoldDB" id="A0A0D2GV14"/>
<dbReference type="Gene3D" id="2.170.130.20">
    <property type="entry name" value="LCCL-like domain"/>
    <property type="match status" value="1"/>
</dbReference>
<evidence type="ECO:0000313" key="3">
    <source>
        <dbReference type="Proteomes" id="UP000053617"/>
    </source>
</evidence>
<sequence>MAMPGHSPPFSTPSSPPRSFNGYSEPPGPPTMYGPPSRPMLPPSPQHFPPRFSQPSLPVPSPAIAANNGPPPPHKRPGSSMSISSMLGTEPEKPVHEQYHNHSQPSRTRSRQPSLSGPSMTLGVVMSPPQYPSKPNTNDYSYKSRSKTPDRVTGTTTGGRPHRSSSGTMTQRPGPFYESAPPTQPAMNTFPDAKYTPPFGPTATSKEDYLEDHGRRTSISGILQRPESQPQPSTVTSTFPTASNPPTRPESIPPSPAQVDRPIQPPINRPEPPRSNSHVGPYDTRPPTLPRLPQATSVPQTGPAQPERPLPQSLSPELRRLHLSGNDNRGLAGILNQQPEPVLGAQNMMRQDSVQSQSDRSVLGDRMRNRAYSPFASSTASQTFSTVSGPLDDQLRKGTDELSQHRAILGLANESKRGRYSPLPQAVQGAQAQTPVPDAGIKTEHGRVFSGIGSGLGSASAGPTPTPQPLPASPFKRDEGGSRLSEENLMKMSRSASGISKRNRKALDDEVHAESDVGDVKKSGPGRGKRSKYQHSYKLDLEDATLGHRTSSPFATSNPIRRAATPTSNPPQLVHHHQLPRQPSVLENTPTFRPKRTIRISSVVALARRNPRRHLGFFKYNPILAPVDLNRPTAQKFDVSIRPNLLPSFTDAEHINCTYTVRVPRQWIQQRERGIICAERYLWGSGIYTDDSDPIAAAMHSGFITSVHPPGIDEALLARVIEEQNPRIEGSMAPEKPKPMEENKDLHITLLVLPQLEEYVESVRFGIKSRSWPEEPDPSPPTTSGSRAAASSKTPHDGVSFMVLKTEFVNDGTEVKRVGRTGKEKRERLRREIMERKRGLELEKQRIAMAEMKVRERQKELKPGPGSGSKKANSKGLEITNSTSGTMDKSSRNSKLKDAADGENLPPDSQEQENENENGTSTEDMMKLDVGQSPGDWIRQLAVATA</sequence>
<feature type="compositionally biased region" description="Polar residues" evidence="1">
    <location>
        <begin position="133"/>
        <end position="143"/>
    </location>
</feature>
<reference evidence="2 3" key="1">
    <citation type="submission" date="2015-01" db="EMBL/GenBank/DDBJ databases">
        <title>The Genome Sequence of Rhinocladiella mackenzie CBS 650.93.</title>
        <authorList>
            <consortium name="The Broad Institute Genomics Platform"/>
            <person name="Cuomo C."/>
            <person name="de Hoog S."/>
            <person name="Gorbushina A."/>
            <person name="Stielow B."/>
            <person name="Teixiera M."/>
            <person name="Abouelleil A."/>
            <person name="Chapman S.B."/>
            <person name="Priest M."/>
            <person name="Young S.K."/>
            <person name="Wortman J."/>
            <person name="Nusbaum C."/>
            <person name="Birren B."/>
        </authorList>
    </citation>
    <scope>NUCLEOTIDE SEQUENCE [LARGE SCALE GENOMIC DNA]</scope>
    <source>
        <strain evidence="2 3">CBS 650.93</strain>
    </source>
</reference>
<name>A0A0D2GV14_9EURO</name>
<feature type="compositionally biased region" description="Polar residues" evidence="1">
    <location>
        <begin position="217"/>
        <end position="242"/>
    </location>
</feature>
<dbReference type="RefSeq" id="XP_013269249.1">
    <property type="nucleotide sequence ID" value="XM_013413795.1"/>
</dbReference>
<feature type="compositionally biased region" description="Basic and acidic residues" evidence="1">
    <location>
        <begin position="475"/>
        <end position="489"/>
    </location>
</feature>
<feature type="region of interest" description="Disordered" evidence="1">
    <location>
        <begin position="373"/>
        <end position="396"/>
    </location>
</feature>
<dbReference type="Pfam" id="PF08642">
    <property type="entry name" value="Rxt3"/>
    <property type="match status" value="1"/>
</dbReference>
<feature type="region of interest" description="Disordered" evidence="1">
    <location>
        <begin position="451"/>
        <end position="590"/>
    </location>
</feature>
<dbReference type="Proteomes" id="UP000053617">
    <property type="component" value="Unassembled WGS sequence"/>
</dbReference>
<dbReference type="EMBL" id="KN847480">
    <property type="protein sequence ID" value="KIX02113.1"/>
    <property type="molecule type" value="Genomic_DNA"/>
</dbReference>
<dbReference type="VEuPathDB" id="FungiDB:Z518_08052"/>
<dbReference type="InterPro" id="IPR036609">
    <property type="entry name" value="LCCL_sf"/>
</dbReference>